<reference evidence="1 2" key="1">
    <citation type="submission" date="2014-06" db="EMBL/GenBank/DDBJ databases">
        <title>Draft genome sequence of Bacillus gaemokensis JCM 15801 (MCCC 1A00707).</title>
        <authorList>
            <person name="Lai Q."/>
            <person name="Liu Y."/>
            <person name="Shao Z."/>
        </authorList>
    </citation>
    <scope>NUCLEOTIDE SEQUENCE [LARGE SCALE GENOMIC DNA]</scope>
    <source>
        <strain evidence="1 2">JCM 15801</strain>
    </source>
</reference>
<evidence type="ECO:0008006" key="3">
    <source>
        <dbReference type="Google" id="ProtNLM"/>
    </source>
</evidence>
<dbReference type="GO" id="GO:0045892">
    <property type="term" value="P:negative regulation of DNA-templated transcription"/>
    <property type="evidence" value="ECO:0007669"/>
    <property type="project" value="UniProtKB-ARBA"/>
</dbReference>
<dbReference type="InterPro" id="IPR038390">
    <property type="entry name" value="Metal_Tscrpt_repr_sf"/>
</dbReference>
<gene>
    <name evidence="1" type="ORF">BAGA_25115</name>
</gene>
<dbReference type="PANTHER" id="PTHR33677">
    <property type="entry name" value="TRANSCRIPTIONAL REPRESSOR FRMR-RELATED"/>
    <property type="match status" value="1"/>
</dbReference>
<dbReference type="RefSeq" id="WP_033678883.1">
    <property type="nucleotide sequence ID" value="NZ_JOTM01000058.1"/>
</dbReference>
<sequence length="100" mass="11380">MDHCSNQEKMVPRTDEEIEKVVKRLKRIEGQVRGIQKMVEDNRYCVDVLIQVSAVQAALNKVGFSLLERHTNHCVAKAIQEGNGDASIQELMKVIKQFSK</sequence>
<dbReference type="PANTHER" id="PTHR33677:SF3">
    <property type="entry name" value="COPPER-SENSING TRANSCRIPTIONAL REPRESSOR RICR"/>
    <property type="match status" value="1"/>
</dbReference>
<dbReference type="Pfam" id="PF02583">
    <property type="entry name" value="Trns_repr_metal"/>
    <property type="match status" value="1"/>
</dbReference>
<dbReference type="Proteomes" id="UP000027778">
    <property type="component" value="Unassembled WGS sequence"/>
</dbReference>
<keyword evidence="2" id="KW-1185">Reference proteome</keyword>
<dbReference type="GO" id="GO:0003677">
    <property type="term" value="F:DNA binding"/>
    <property type="evidence" value="ECO:0007669"/>
    <property type="project" value="InterPro"/>
</dbReference>
<proteinExistence type="predicted"/>
<dbReference type="STRING" id="574375.AZF08_21655"/>
<dbReference type="EMBL" id="JOTM01000058">
    <property type="protein sequence ID" value="KEK21780.1"/>
    <property type="molecule type" value="Genomic_DNA"/>
</dbReference>
<dbReference type="eggNOG" id="COG1937">
    <property type="taxonomic scope" value="Bacteria"/>
</dbReference>
<evidence type="ECO:0000313" key="1">
    <source>
        <dbReference type="EMBL" id="KEK21780.1"/>
    </source>
</evidence>
<protein>
    <recommendedName>
        <fullName evidence="3">Transcriptional regulator</fullName>
    </recommendedName>
</protein>
<comment type="caution">
    <text evidence="1">The sequence shown here is derived from an EMBL/GenBank/DDBJ whole genome shotgun (WGS) entry which is preliminary data.</text>
</comment>
<dbReference type="Gene3D" id="1.20.58.1000">
    <property type="entry name" value="Metal-sensitive repressor, helix protomer"/>
    <property type="match status" value="1"/>
</dbReference>
<evidence type="ECO:0000313" key="2">
    <source>
        <dbReference type="Proteomes" id="UP000027778"/>
    </source>
</evidence>
<dbReference type="InterPro" id="IPR003735">
    <property type="entry name" value="Metal_Tscrpt_repr"/>
</dbReference>
<organism evidence="1 2">
    <name type="scientific">Bacillus gaemokensis</name>
    <dbReference type="NCBI Taxonomy" id="574375"/>
    <lineage>
        <taxon>Bacteria</taxon>
        <taxon>Bacillati</taxon>
        <taxon>Bacillota</taxon>
        <taxon>Bacilli</taxon>
        <taxon>Bacillales</taxon>
        <taxon>Bacillaceae</taxon>
        <taxon>Bacillus</taxon>
        <taxon>Bacillus cereus group</taxon>
    </lineage>
</organism>
<dbReference type="OrthoDB" id="9811244at2"/>
<dbReference type="AlphaFoldDB" id="A0A073K5E8"/>
<dbReference type="GO" id="GO:0046872">
    <property type="term" value="F:metal ion binding"/>
    <property type="evidence" value="ECO:0007669"/>
    <property type="project" value="InterPro"/>
</dbReference>
<name>A0A073K5E8_9BACI</name>
<accession>A0A073K5E8</accession>